<accession>A0ABV7EMH0</accession>
<dbReference type="Proteomes" id="UP001595462">
    <property type="component" value="Unassembled WGS sequence"/>
</dbReference>
<evidence type="ECO:0000313" key="5">
    <source>
        <dbReference type="Proteomes" id="UP001595462"/>
    </source>
</evidence>
<gene>
    <name evidence="4" type="ORF">ACFOSU_03255</name>
</gene>
<protein>
    <submittedName>
        <fullName evidence="4">Cation transporter</fullName>
    </submittedName>
</protein>
<dbReference type="Pfam" id="PF00403">
    <property type="entry name" value="HMA"/>
    <property type="match status" value="1"/>
</dbReference>
<evidence type="ECO:0000256" key="1">
    <source>
        <dbReference type="ARBA" id="ARBA00022723"/>
    </source>
</evidence>
<reference evidence="5" key="1">
    <citation type="journal article" date="2019" name="Int. J. Syst. Evol. Microbiol.">
        <title>The Global Catalogue of Microorganisms (GCM) 10K type strain sequencing project: providing services to taxonomists for standard genome sequencing and annotation.</title>
        <authorList>
            <consortium name="The Broad Institute Genomics Platform"/>
            <consortium name="The Broad Institute Genome Sequencing Center for Infectious Disease"/>
            <person name="Wu L."/>
            <person name="Ma J."/>
        </authorList>
    </citation>
    <scope>NUCLEOTIDE SEQUENCE [LARGE SCALE GENOMIC DNA]</scope>
    <source>
        <strain evidence="5">KCTC 52640</strain>
    </source>
</reference>
<feature type="signal peptide" evidence="2">
    <location>
        <begin position="1"/>
        <end position="26"/>
    </location>
</feature>
<proteinExistence type="predicted"/>
<feature type="chain" id="PRO_5045573076" evidence="2">
    <location>
        <begin position="27"/>
        <end position="99"/>
    </location>
</feature>
<dbReference type="EMBL" id="JBHRSS010000001">
    <property type="protein sequence ID" value="MFC3102902.1"/>
    <property type="molecule type" value="Genomic_DNA"/>
</dbReference>
<dbReference type="InterPro" id="IPR017969">
    <property type="entry name" value="Heavy-metal-associated_CS"/>
</dbReference>
<keyword evidence="2" id="KW-0732">Signal</keyword>
<name>A0ABV7EMH0_9GAMM</name>
<dbReference type="PROSITE" id="PS01047">
    <property type="entry name" value="HMA_1"/>
    <property type="match status" value="1"/>
</dbReference>
<dbReference type="PROSITE" id="PS50846">
    <property type="entry name" value="HMA_2"/>
    <property type="match status" value="1"/>
</dbReference>
<dbReference type="RefSeq" id="WP_348767511.1">
    <property type="nucleotide sequence ID" value="NZ_JBHRSS010000001.1"/>
</dbReference>
<keyword evidence="5" id="KW-1185">Reference proteome</keyword>
<keyword evidence="1" id="KW-0479">Metal-binding</keyword>
<evidence type="ECO:0000256" key="2">
    <source>
        <dbReference type="SAM" id="SignalP"/>
    </source>
</evidence>
<feature type="domain" description="HMA" evidence="3">
    <location>
        <begin position="30"/>
        <end position="96"/>
    </location>
</feature>
<evidence type="ECO:0000313" key="4">
    <source>
        <dbReference type="EMBL" id="MFC3102902.1"/>
    </source>
</evidence>
<dbReference type="InterPro" id="IPR036163">
    <property type="entry name" value="HMA_dom_sf"/>
</dbReference>
<dbReference type="CDD" id="cd00371">
    <property type="entry name" value="HMA"/>
    <property type="match status" value="1"/>
</dbReference>
<comment type="caution">
    <text evidence="4">The sequence shown here is derived from an EMBL/GenBank/DDBJ whole genome shotgun (WGS) entry which is preliminary data.</text>
</comment>
<evidence type="ECO:0000259" key="3">
    <source>
        <dbReference type="PROSITE" id="PS50846"/>
    </source>
</evidence>
<organism evidence="4 5">
    <name type="scientific">Salinisphaera aquimarina</name>
    <dbReference type="NCBI Taxonomy" id="2094031"/>
    <lineage>
        <taxon>Bacteria</taxon>
        <taxon>Pseudomonadati</taxon>
        <taxon>Pseudomonadota</taxon>
        <taxon>Gammaproteobacteria</taxon>
        <taxon>Salinisphaerales</taxon>
        <taxon>Salinisphaeraceae</taxon>
        <taxon>Salinisphaera</taxon>
    </lineage>
</organism>
<dbReference type="Gene3D" id="3.30.70.100">
    <property type="match status" value="1"/>
</dbReference>
<dbReference type="SUPFAM" id="SSF55008">
    <property type="entry name" value="HMA, heavy metal-associated domain"/>
    <property type="match status" value="1"/>
</dbReference>
<sequence length="99" mass="10632">MVRKQRMILVATMLLVGTVWIQGAFAAAERTVTLAVGHMTCATCPFVVRKALQQVDGVDTVRVDYESKTATVAFDPKIASVSDLTAATTRAGYPSEPTE</sequence>
<dbReference type="InterPro" id="IPR006121">
    <property type="entry name" value="HMA_dom"/>
</dbReference>